<accession>X0UQT4</accession>
<evidence type="ECO:0000256" key="1">
    <source>
        <dbReference type="ARBA" id="ARBA00022737"/>
    </source>
</evidence>
<evidence type="ECO:0000259" key="2">
    <source>
        <dbReference type="PROSITE" id="PS50105"/>
    </source>
</evidence>
<feature type="non-terminal residue" evidence="3">
    <location>
        <position position="59"/>
    </location>
</feature>
<name>X0UQT4_9ZZZZ</name>
<dbReference type="SUPFAM" id="SSF47769">
    <property type="entry name" value="SAM/Pointed domain"/>
    <property type="match status" value="1"/>
</dbReference>
<dbReference type="InterPro" id="IPR013761">
    <property type="entry name" value="SAM/pointed_sf"/>
</dbReference>
<evidence type="ECO:0000313" key="3">
    <source>
        <dbReference type="EMBL" id="GAG08025.1"/>
    </source>
</evidence>
<comment type="caution">
    <text evidence="3">The sequence shown here is derived from an EMBL/GenBank/DDBJ whole genome shotgun (WGS) entry which is preliminary data.</text>
</comment>
<dbReference type="InterPro" id="IPR001660">
    <property type="entry name" value="SAM"/>
</dbReference>
<dbReference type="Pfam" id="PF00536">
    <property type="entry name" value="SAM_1"/>
    <property type="match status" value="1"/>
</dbReference>
<gene>
    <name evidence="3" type="ORF">S01H1_46447</name>
</gene>
<feature type="domain" description="SAM" evidence="2">
    <location>
        <begin position="1"/>
        <end position="59"/>
    </location>
</feature>
<reference evidence="3" key="1">
    <citation type="journal article" date="2014" name="Front. Microbiol.">
        <title>High frequency of phylogenetically diverse reductive dehalogenase-homologous genes in deep subseafloor sedimentary metagenomes.</title>
        <authorList>
            <person name="Kawai M."/>
            <person name="Futagami T."/>
            <person name="Toyoda A."/>
            <person name="Takaki Y."/>
            <person name="Nishi S."/>
            <person name="Hori S."/>
            <person name="Arai W."/>
            <person name="Tsubouchi T."/>
            <person name="Morono Y."/>
            <person name="Uchiyama I."/>
            <person name="Ito T."/>
            <person name="Fujiyama A."/>
            <person name="Inagaki F."/>
            <person name="Takami H."/>
        </authorList>
    </citation>
    <scope>NUCLEOTIDE SEQUENCE</scope>
    <source>
        <strain evidence="3">Expedition CK06-06</strain>
    </source>
</reference>
<dbReference type="CDD" id="cd09487">
    <property type="entry name" value="SAM_superfamily"/>
    <property type="match status" value="1"/>
</dbReference>
<dbReference type="Gene3D" id="1.10.150.50">
    <property type="entry name" value="Transcription Factor, Ets-1"/>
    <property type="match status" value="1"/>
</dbReference>
<dbReference type="PANTHER" id="PTHR10627">
    <property type="entry name" value="SCP160"/>
    <property type="match status" value="1"/>
</dbReference>
<organism evidence="3">
    <name type="scientific">marine sediment metagenome</name>
    <dbReference type="NCBI Taxonomy" id="412755"/>
    <lineage>
        <taxon>unclassified sequences</taxon>
        <taxon>metagenomes</taxon>
        <taxon>ecological metagenomes</taxon>
    </lineage>
</organism>
<dbReference type="EMBL" id="BARS01029743">
    <property type="protein sequence ID" value="GAG08025.1"/>
    <property type="molecule type" value="Genomic_DNA"/>
</dbReference>
<protein>
    <recommendedName>
        <fullName evidence="2">SAM domain-containing protein</fullName>
    </recommendedName>
</protein>
<dbReference type="AlphaFoldDB" id="X0UQT4"/>
<dbReference type="SMART" id="SM00454">
    <property type="entry name" value="SAM"/>
    <property type="match status" value="1"/>
</dbReference>
<proteinExistence type="predicted"/>
<sequence length="59" mass="6673">MDIVLWLRSLGLEKYEAVFRENEIDADVLPELTELDLEKLGVPLGHRKRLLKAIATLGA</sequence>
<dbReference type="PANTHER" id="PTHR10627:SF69">
    <property type="entry name" value="PROTEIN BICAUDAL C"/>
    <property type="match status" value="1"/>
</dbReference>
<keyword evidence="1" id="KW-0677">Repeat</keyword>
<dbReference type="PROSITE" id="PS50105">
    <property type="entry name" value="SAM_DOMAIN"/>
    <property type="match status" value="1"/>
</dbReference>